<name>A0ACB9R3R6_9MYRT</name>
<accession>A0ACB9R3R6</accession>
<dbReference type="Proteomes" id="UP001057402">
    <property type="component" value="Chromosome 4"/>
</dbReference>
<comment type="caution">
    <text evidence="1">The sequence shown here is derived from an EMBL/GenBank/DDBJ whole genome shotgun (WGS) entry which is preliminary data.</text>
</comment>
<gene>
    <name evidence="1" type="ORF">MLD38_010386</name>
</gene>
<protein>
    <submittedName>
        <fullName evidence="1">Uncharacterized protein</fullName>
    </submittedName>
</protein>
<evidence type="ECO:0000313" key="1">
    <source>
        <dbReference type="EMBL" id="KAI4372108.1"/>
    </source>
</evidence>
<reference evidence="2" key="1">
    <citation type="journal article" date="2023" name="Front. Plant Sci.">
        <title>Chromosomal-level genome assembly of Melastoma candidum provides insights into trichome evolution.</title>
        <authorList>
            <person name="Zhong Y."/>
            <person name="Wu W."/>
            <person name="Sun C."/>
            <person name="Zou P."/>
            <person name="Liu Y."/>
            <person name="Dai S."/>
            <person name="Zhou R."/>
        </authorList>
    </citation>
    <scope>NUCLEOTIDE SEQUENCE [LARGE SCALE GENOMIC DNA]</scope>
</reference>
<organism evidence="1 2">
    <name type="scientific">Melastoma candidum</name>
    <dbReference type="NCBI Taxonomy" id="119954"/>
    <lineage>
        <taxon>Eukaryota</taxon>
        <taxon>Viridiplantae</taxon>
        <taxon>Streptophyta</taxon>
        <taxon>Embryophyta</taxon>
        <taxon>Tracheophyta</taxon>
        <taxon>Spermatophyta</taxon>
        <taxon>Magnoliopsida</taxon>
        <taxon>eudicotyledons</taxon>
        <taxon>Gunneridae</taxon>
        <taxon>Pentapetalae</taxon>
        <taxon>rosids</taxon>
        <taxon>malvids</taxon>
        <taxon>Myrtales</taxon>
        <taxon>Melastomataceae</taxon>
        <taxon>Melastomatoideae</taxon>
        <taxon>Melastomateae</taxon>
        <taxon>Melastoma</taxon>
    </lineage>
</organism>
<dbReference type="EMBL" id="CM042883">
    <property type="protein sequence ID" value="KAI4372108.1"/>
    <property type="molecule type" value="Genomic_DNA"/>
</dbReference>
<proteinExistence type="predicted"/>
<evidence type="ECO:0000313" key="2">
    <source>
        <dbReference type="Proteomes" id="UP001057402"/>
    </source>
</evidence>
<sequence length="99" mass="11580">MAEGSSSLCLGEMWVIKFVVDGLDVPLTRLVGAWRRRREIFTVSFGGRLVYEVTISQTFCGLRPKVEFVRILWPEVRYIVIRRIYDSLVKYTEGREYIS</sequence>
<keyword evidence="2" id="KW-1185">Reference proteome</keyword>